<dbReference type="EMBL" id="CP058559">
    <property type="protein sequence ID" value="QNO14591.1"/>
    <property type="molecule type" value="Genomic_DNA"/>
</dbReference>
<dbReference type="InterPro" id="IPR053135">
    <property type="entry name" value="AKR2_Oxidoreductase"/>
</dbReference>
<keyword evidence="6" id="KW-1185">Reference proteome</keyword>
<dbReference type="AlphaFoldDB" id="A0A7G9W7C9"/>
<dbReference type="InterPro" id="IPR017900">
    <property type="entry name" value="4Fe4S_Fe_S_CS"/>
</dbReference>
<dbReference type="CDD" id="cd19096">
    <property type="entry name" value="AKR_Fe-S_oxidoreductase"/>
    <property type="match status" value="1"/>
</dbReference>
<evidence type="ECO:0000256" key="3">
    <source>
        <dbReference type="ARBA" id="ARBA00023014"/>
    </source>
</evidence>
<dbReference type="Proteomes" id="UP000516160">
    <property type="component" value="Chromosome"/>
</dbReference>
<sequence length="385" mass="44023">MQHRPFKKLGFETSVLGMGCMRLPLEDDNKPDHMERDASKIDEAKAIELIRYAIDNGVTYIDTAYPYHGGNSEPVVGKALQDGYREKVKLATKLPVWLVNEYADFEKLLDEQLEKLQTDYVDFYLLHALNTTTWNKVKDLGVLDFIEEAMAKGKIKSKSFSFHDNLETFKDIVDSFDWDMCQIQLNFMDEEYQAGIEGMRYAADRGISIVVMEPLRGGKLVRDIPEEVQSIWDQAEVKRKPADWAFRWVCNHPEVAVVLSGMGNIPELQENINTFKTALPNSLTSQEINLVNQVRDVYKSKTKVHCTECKYCVPCPQKVMIPNIFSSYNSIYLYNTEKSSLKFYENIAGKSDASLCVECGICEEACPQNLPIIQHLKDAHKVMSR</sequence>
<dbReference type="PANTHER" id="PTHR43312">
    <property type="entry name" value="D-THREO-ALDOSE 1-DEHYDROGENASE"/>
    <property type="match status" value="1"/>
</dbReference>
<evidence type="ECO:0000256" key="1">
    <source>
        <dbReference type="ARBA" id="ARBA00022723"/>
    </source>
</evidence>
<protein>
    <submittedName>
        <fullName evidence="5">Aldo/keto reductase</fullName>
    </submittedName>
</protein>
<dbReference type="Pfam" id="PF00248">
    <property type="entry name" value="Aldo_ket_red"/>
    <property type="match status" value="1"/>
</dbReference>
<keyword evidence="2" id="KW-0408">Iron</keyword>
<dbReference type="Gene3D" id="3.20.20.100">
    <property type="entry name" value="NADP-dependent oxidoreductase domain"/>
    <property type="match status" value="1"/>
</dbReference>
<dbReference type="Pfam" id="PF13187">
    <property type="entry name" value="Fer4_9"/>
    <property type="match status" value="1"/>
</dbReference>
<dbReference type="RefSeq" id="WP_213168414.1">
    <property type="nucleotide sequence ID" value="NZ_CP058559.1"/>
</dbReference>
<feature type="domain" description="4Fe-4S ferredoxin-type" evidence="4">
    <location>
        <begin position="347"/>
        <end position="376"/>
    </location>
</feature>
<dbReference type="SUPFAM" id="SSF51430">
    <property type="entry name" value="NAD(P)-linked oxidoreductase"/>
    <property type="match status" value="1"/>
</dbReference>
<keyword evidence="1" id="KW-0479">Metal-binding</keyword>
<name>A0A7G9W7C9_ALKCA</name>
<dbReference type="GO" id="GO:0046872">
    <property type="term" value="F:metal ion binding"/>
    <property type="evidence" value="ECO:0007669"/>
    <property type="project" value="UniProtKB-KW"/>
</dbReference>
<keyword evidence="3" id="KW-0411">Iron-sulfur</keyword>
<dbReference type="InterPro" id="IPR036812">
    <property type="entry name" value="NAD(P)_OxRdtase_dom_sf"/>
</dbReference>
<evidence type="ECO:0000313" key="6">
    <source>
        <dbReference type="Proteomes" id="UP000516160"/>
    </source>
</evidence>
<dbReference type="PANTHER" id="PTHR43312:SF2">
    <property type="entry name" value="OXIDOREDUCTASE"/>
    <property type="match status" value="1"/>
</dbReference>
<evidence type="ECO:0000256" key="2">
    <source>
        <dbReference type="ARBA" id="ARBA00023004"/>
    </source>
</evidence>
<dbReference type="InterPro" id="IPR017896">
    <property type="entry name" value="4Fe4S_Fe-S-bd"/>
</dbReference>
<accession>A0A7G9W7C9</accession>
<dbReference type="PROSITE" id="PS51379">
    <property type="entry name" value="4FE4S_FER_2"/>
    <property type="match status" value="1"/>
</dbReference>
<gene>
    <name evidence="5" type="ORF">HYG86_07240</name>
</gene>
<evidence type="ECO:0000313" key="5">
    <source>
        <dbReference type="EMBL" id="QNO14591.1"/>
    </source>
</evidence>
<reference evidence="5 6" key="1">
    <citation type="submission" date="2020-07" db="EMBL/GenBank/DDBJ databases">
        <title>Alkalicella. sp. LB2 genome.</title>
        <authorList>
            <person name="Postec A."/>
            <person name="Quemeneur M."/>
        </authorList>
    </citation>
    <scope>NUCLEOTIDE SEQUENCE [LARGE SCALE GENOMIC DNA]</scope>
    <source>
        <strain evidence="5 6">LB2</strain>
    </source>
</reference>
<dbReference type="PROSITE" id="PS00198">
    <property type="entry name" value="4FE4S_FER_1"/>
    <property type="match status" value="1"/>
</dbReference>
<evidence type="ECO:0000259" key="4">
    <source>
        <dbReference type="PROSITE" id="PS51379"/>
    </source>
</evidence>
<dbReference type="InterPro" id="IPR023210">
    <property type="entry name" value="NADP_OxRdtase_dom"/>
</dbReference>
<dbReference type="KEGG" id="acae:HYG86_07240"/>
<dbReference type="GO" id="GO:0051536">
    <property type="term" value="F:iron-sulfur cluster binding"/>
    <property type="evidence" value="ECO:0007669"/>
    <property type="project" value="UniProtKB-KW"/>
</dbReference>
<proteinExistence type="predicted"/>
<organism evidence="5 6">
    <name type="scientific">Alkalicella caledoniensis</name>
    <dbReference type="NCBI Taxonomy" id="2731377"/>
    <lineage>
        <taxon>Bacteria</taxon>
        <taxon>Bacillati</taxon>
        <taxon>Bacillota</taxon>
        <taxon>Clostridia</taxon>
        <taxon>Eubacteriales</taxon>
        <taxon>Proteinivoracaceae</taxon>
        <taxon>Alkalicella</taxon>
    </lineage>
</organism>